<dbReference type="InterPro" id="IPR051008">
    <property type="entry name" value="Telomere_Capping_Maintenance"/>
</dbReference>
<feature type="transmembrane region" description="Helical" evidence="11">
    <location>
        <begin position="629"/>
        <end position="650"/>
    </location>
</feature>
<evidence type="ECO:0000313" key="13">
    <source>
        <dbReference type="EMBL" id="KAG2224064.1"/>
    </source>
</evidence>
<protein>
    <recommendedName>
        <fullName evidence="9">Maintenance of telomere capping protein 6</fullName>
    </recommendedName>
</protein>
<dbReference type="SUPFAM" id="SSF56436">
    <property type="entry name" value="C-type lectin-like"/>
    <property type="match status" value="1"/>
</dbReference>
<keyword evidence="14" id="KW-1185">Reference proteome</keyword>
<dbReference type="PANTHER" id="PTHR35518:SF2">
    <property type="entry name" value="MAINTENANCE OF TELOMERE CAPPING PROTEIN 6"/>
    <property type="match status" value="1"/>
</dbReference>
<evidence type="ECO:0000256" key="1">
    <source>
        <dbReference type="ARBA" id="ARBA00004479"/>
    </source>
</evidence>
<evidence type="ECO:0000256" key="3">
    <source>
        <dbReference type="ARBA" id="ARBA00022729"/>
    </source>
</evidence>
<evidence type="ECO:0000259" key="12">
    <source>
        <dbReference type="Pfam" id="PF25506"/>
    </source>
</evidence>
<keyword evidence="3" id="KW-0732">Signal</keyword>
<comment type="subcellular location">
    <subcellularLocation>
        <location evidence="1">Membrane</location>
        <topology evidence="1">Single-pass type I membrane protein</topology>
    </subcellularLocation>
</comment>
<evidence type="ECO:0000256" key="6">
    <source>
        <dbReference type="ARBA" id="ARBA00023180"/>
    </source>
</evidence>
<gene>
    <name evidence="13" type="ORF">INT45_004945</name>
</gene>
<dbReference type="Pfam" id="PF25506">
    <property type="entry name" value="TIM-barrel_MTC6"/>
    <property type="match status" value="1"/>
</dbReference>
<accession>A0A8H7VR77</accession>
<evidence type="ECO:0000256" key="9">
    <source>
        <dbReference type="ARBA" id="ARBA00039865"/>
    </source>
</evidence>
<name>A0A8H7VR77_9FUNG</name>
<dbReference type="OrthoDB" id="5573651at2759"/>
<evidence type="ECO:0000256" key="10">
    <source>
        <dbReference type="SAM" id="MobiDB-lite"/>
    </source>
</evidence>
<dbReference type="PANTHER" id="PTHR35518">
    <property type="entry name" value="MAINTENANCE OF TELOMOERE CAPPING"/>
    <property type="match status" value="1"/>
</dbReference>
<reference evidence="13 14" key="1">
    <citation type="submission" date="2020-12" db="EMBL/GenBank/DDBJ databases">
        <title>Metabolic potential, ecology and presence of endohyphal bacteria is reflected in genomic diversity of Mucoromycotina.</title>
        <authorList>
            <person name="Muszewska A."/>
            <person name="Okrasinska A."/>
            <person name="Steczkiewicz K."/>
            <person name="Drgas O."/>
            <person name="Orlowska M."/>
            <person name="Perlinska-Lenart U."/>
            <person name="Aleksandrzak-Piekarczyk T."/>
            <person name="Szatraj K."/>
            <person name="Zielenkiewicz U."/>
            <person name="Pilsyk S."/>
            <person name="Malc E."/>
            <person name="Mieczkowski P."/>
            <person name="Kruszewska J.S."/>
            <person name="Biernat P."/>
            <person name="Pawlowska J."/>
        </authorList>
    </citation>
    <scope>NUCLEOTIDE SEQUENCE [LARGE SCALE GENOMIC DNA]</scope>
    <source>
        <strain evidence="13 14">CBS 142.35</strain>
    </source>
</reference>
<keyword evidence="2 11" id="KW-0812">Transmembrane</keyword>
<dbReference type="EMBL" id="JAEPRB010000049">
    <property type="protein sequence ID" value="KAG2224064.1"/>
    <property type="molecule type" value="Genomic_DNA"/>
</dbReference>
<keyword evidence="5 11" id="KW-0472">Membrane</keyword>
<evidence type="ECO:0000256" key="4">
    <source>
        <dbReference type="ARBA" id="ARBA00022989"/>
    </source>
</evidence>
<evidence type="ECO:0000256" key="7">
    <source>
        <dbReference type="ARBA" id="ARBA00037703"/>
    </source>
</evidence>
<evidence type="ECO:0000256" key="8">
    <source>
        <dbReference type="ARBA" id="ARBA00038159"/>
    </source>
</evidence>
<dbReference type="Proteomes" id="UP000646827">
    <property type="component" value="Unassembled WGS sequence"/>
</dbReference>
<evidence type="ECO:0000256" key="11">
    <source>
        <dbReference type="SAM" id="Phobius"/>
    </source>
</evidence>
<feature type="domain" description="MTC6 partial TIM-barrel" evidence="12">
    <location>
        <begin position="49"/>
        <end position="469"/>
    </location>
</feature>
<comment type="function">
    <text evidence="7">May be involved in telomere capping.</text>
</comment>
<proteinExistence type="inferred from homology"/>
<dbReference type="InterPro" id="IPR016187">
    <property type="entry name" value="CTDL_fold"/>
</dbReference>
<dbReference type="GO" id="GO:0016020">
    <property type="term" value="C:membrane"/>
    <property type="evidence" value="ECO:0007669"/>
    <property type="project" value="UniProtKB-SubCell"/>
</dbReference>
<comment type="similarity">
    <text evidence="8">Belongs to the MTC6 family.</text>
</comment>
<sequence>MRPNVVILLLWLVLIYAIDFTTAFIFNKRLQLPDTYSGNTPYKGLGFDSTNITVPLRTQRDIGLNVTIDRWLWPAIDLKAAYFGNDYSAQKLSHVEELMYMGYRRLVVDLYWDPDRHTWQLCPDKLPSLSVPQKSKRTDNNNNENRMVHTATPPSPTTTEKLLLSSPRKSHNSVNSLPTLSTGHTVNKLVPLSQEDVNIGQYKCAPWYTFQHFMDSVNYYVTATDVSTAPEDTNLLFLILNLHQLQSNNNNDNNNNDDDGENESLRDILRSAIDSTYRNTSRLYTPDDLIHDRHNLTASFGLTGEEDQQIIVDPATGAIASDSAWPTFIYLMQRDIQLLVGFGSIDLPSDTNYKYLEQDRSTIFNSTQLGAGWYMNQVNLTNMEAMGWEDCARPANNTYVLPMENNETSVSLPSLQQPEPDGTVLSWSWIYMNDHGNNPGFSYNTTMKAVQCGYSPYFLKNNYTDDNNADYSVNDTAHLSDNILGTIWSWDIGEPKISSNPHCAMVQRWNGRWRAGDCTELLRVSCRHKNNPNKWILTQTYVSYDRAFSACPDDYVFDCPRIAQQNRMLFQELQIDLSQNAPQGDEMNDLFHHLFWINLNSGNNGSCWVVGLFSNCWWLTNNVNLFQKLIRTSAVAGVIVLILVGIFAWIKCARWWRYRKSRIRKNFIKDLLARREYTTVPA</sequence>
<organism evidence="13 14">
    <name type="scientific">Circinella minor</name>
    <dbReference type="NCBI Taxonomy" id="1195481"/>
    <lineage>
        <taxon>Eukaryota</taxon>
        <taxon>Fungi</taxon>
        <taxon>Fungi incertae sedis</taxon>
        <taxon>Mucoromycota</taxon>
        <taxon>Mucoromycotina</taxon>
        <taxon>Mucoromycetes</taxon>
        <taxon>Mucorales</taxon>
        <taxon>Lichtheimiaceae</taxon>
        <taxon>Circinella</taxon>
    </lineage>
</organism>
<evidence type="ECO:0000256" key="5">
    <source>
        <dbReference type="ARBA" id="ARBA00023136"/>
    </source>
</evidence>
<feature type="region of interest" description="Disordered" evidence="10">
    <location>
        <begin position="130"/>
        <end position="180"/>
    </location>
</feature>
<comment type="caution">
    <text evidence="13">The sequence shown here is derived from an EMBL/GenBank/DDBJ whole genome shotgun (WGS) entry which is preliminary data.</text>
</comment>
<keyword evidence="4 11" id="KW-1133">Transmembrane helix</keyword>
<dbReference type="InterPro" id="IPR057530">
    <property type="entry name" value="TIM-barrel_MTC6"/>
</dbReference>
<evidence type="ECO:0000256" key="2">
    <source>
        <dbReference type="ARBA" id="ARBA00022692"/>
    </source>
</evidence>
<keyword evidence="6" id="KW-0325">Glycoprotein</keyword>
<dbReference type="AlphaFoldDB" id="A0A8H7VR77"/>
<evidence type="ECO:0000313" key="14">
    <source>
        <dbReference type="Proteomes" id="UP000646827"/>
    </source>
</evidence>